<gene>
    <name evidence="3" type="ORF">chiPu_0009971</name>
</gene>
<feature type="domain" description="Thrombospondin-like N-terminal" evidence="2">
    <location>
        <begin position="75"/>
        <end position="269"/>
    </location>
</feature>
<name>A0A401SMB0_CHIPU</name>
<dbReference type="GO" id="GO:0016525">
    <property type="term" value="P:negative regulation of angiogenesis"/>
    <property type="evidence" value="ECO:0007669"/>
    <property type="project" value="TreeGrafter"/>
</dbReference>
<dbReference type="SUPFAM" id="SSF49899">
    <property type="entry name" value="Concanavalin A-like lectins/glucanases"/>
    <property type="match status" value="1"/>
</dbReference>
<dbReference type="OrthoDB" id="8914045at2759"/>
<dbReference type="EMBL" id="BEZZ01000370">
    <property type="protein sequence ID" value="GCC31513.1"/>
    <property type="molecule type" value="Genomic_DNA"/>
</dbReference>
<sequence length="320" mass="35505">MTTAPLIHQTVCISQTSDWATTGERERRDKVAAELRRQAGNPEWCGTLMLLSNGVLALLPVLLALGVRSQPLAVPRDEKAVFDLFAISNVNRQTPGVKLFRGPDPRKPAFRFSRFDKIPAASGDQLQALLRLMNYHEGFILTATLRQDRKSRGTLLLIQGPGYKRQLQIVSNGVDNTLDLQYSVENIQNLASFHHVDIADSQWKNITIHVNGENANLYVDCELADSFILDDPIYEQLSATNGKLYVAKGLTPGSNFRGYLQNMHLIFGSSIVDILQSNGCLQIGVLMPKRIEPCADVRLPEQPVSKAVLLETEVKCEIGL</sequence>
<reference evidence="3 4" key="1">
    <citation type="journal article" date="2018" name="Nat. Ecol. Evol.">
        <title>Shark genomes provide insights into elasmobranch evolution and the origin of vertebrates.</title>
        <authorList>
            <person name="Hara Y"/>
            <person name="Yamaguchi K"/>
            <person name="Onimaru K"/>
            <person name="Kadota M"/>
            <person name="Koyanagi M"/>
            <person name="Keeley SD"/>
            <person name="Tatsumi K"/>
            <person name="Tanaka K"/>
            <person name="Motone F"/>
            <person name="Kageyama Y"/>
            <person name="Nozu R"/>
            <person name="Adachi N"/>
            <person name="Nishimura O"/>
            <person name="Nakagawa R"/>
            <person name="Tanegashima C"/>
            <person name="Kiyatake I"/>
            <person name="Matsumoto R"/>
            <person name="Murakumo K"/>
            <person name="Nishida K"/>
            <person name="Terakita A"/>
            <person name="Kuratani S"/>
            <person name="Sato K"/>
            <person name="Hyodo S Kuraku.S."/>
        </authorList>
    </citation>
    <scope>NUCLEOTIDE SEQUENCE [LARGE SCALE GENOMIC DNA]</scope>
</reference>
<dbReference type="Proteomes" id="UP000287033">
    <property type="component" value="Unassembled WGS sequence"/>
</dbReference>
<accession>A0A401SMB0</accession>
<proteinExistence type="predicted"/>
<dbReference type="PANTHER" id="PTHR10199">
    <property type="entry name" value="THROMBOSPONDIN"/>
    <property type="match status" value="1"/>
</dbReference>
<keyword evidence="4" id="KW-1185">Reference proteome</keyword>
<dbReference type="Gene3D" id="2.60.120.200">
    <property type="match status" value="1"/>
</dbReference>
<dbReference type="InterPro" id="IPR048287">
    <property type="entry name" value="TSPN-like_N"/>
</dbReference>
<dbReference type="STRING" id="137246.A0A401SMB0"/>
<dbReference type="SMART" id="SM00210">
    <property type="entry name" value="TSPN"/>
    <property type="match status" value="1"/>
</dbReference>
<organism evidence="3 4">
    <name type="scientific">Chiloscyllium punctatum</name>
    <name type="common">Brownbanded bambooshark</name>
    <name type="synonym">Hemiscyllium punctatum</name>
    <dbReference type="NCBI Taxonomy" id="137246"/>
    <lineage>
        <taxon>Eukaryota</taxon>
        <taxon>Metazoa</taxon>
        <taxon>Chordata</taxon>
        <taxon>Craniata</taxon>
        <taxon>Vertebrata</taxon>
        <taxon>Chondrichthyes</taxon>
        <taxon>Elasmobranchii</taxon>
        <taxon>Galeomorphii</taxon>
        <taxon>Galeoidea</taxon>
        <taxon>Orectolobiformes</taxon>
        <taxon>Hemiscylliidae</taxon>
        <taxon>Chiloscyllium</taxon>
    </lineage>
</organism>
<dbReference type="OMA" id="RIEPCAD"/>
<evidence type="ECO:0000313" key="3">
    <source>
        <dbReference type="EMBL" id="GCC31513.1"/>
    </source>
</evidence>
<dbReference type="AlphaFoldDB" id="A0A401SMB0"/>
<evidence type="ECO:0000259" key="2">
    <source>
        <dbReference type="SMART" id="SM00210"/>
    </source>
</evidence>
<evidence type="ECO:0000313" key="4">
    <source>
        <dbReference type="Proteomes" id="UP000287033"/>
    </source>
</evidence>
<comment type="caution">
    <text evidence="3">The sequence shown here is derived from an EMBL/GenBank/DDBJ whole genome shotgun (WGS) entry which is preliminary data.</text>
</comment>
<evidence type="ECO:0000256" key="1">
    <source>
        <dbReference type="ARBA" id="ARBA00022737"/>
    </source>
</evidence>
<keyword evidence="1" id="KW-0677">Repeat</keyword>
<dbReference type="InterPro" id="IPR013320">
    <property type="entry name" value="ConA-like_dom_sf"/>
</dbReference>
<dbReference type="PANTHER" id="PTHR10199:SF10">
    <property type="entry name" value="THROMBOSPONDIN-2"/>
    <property type="match status" value="1"/>
</dbReference>
<protein>
    <recommendedName>
        <fullName evidence="2">Thrombospondin-like N-terminal domain-containing protein</fullName>
    </recommendedName>
</protein>